<dbReference type="PANTHER" id="PTHR43311">
    <property type="entry name" value="GLUTAMATE--TRNA LIGASE"/>
    <property type="match status" value="1"/>
</dbReference>
<evidence type="ECO:0000256" key="7">
    <source>
        <dbReference type="ARBA" id="ARBA00022840"/>
    </source>
</evidence>
<comment type="caution">
    <text evidence="13">The sequence shown here is derived from an EMBL/GenBank/DDBJ whole genome shotgun (WGS) entry which is preliminary data.</text>
</comment>
<comment type="function">
    <text evidence="10">Catalyzes the attachment of glutamate to tRNA(Glu) in a two-step reaction: glutamate is first activated by ATP to form Glu-AMP and then transferred to the acceptor end of tRNA(Glu).</text>
</comment>
<organism evidence="13 14">
    <name type="scientific">Archangium gephyra</name>
    <dbReference type="NCBI Taxonomy" id="48"/>
    <lineage>
        <taxon>Bacteria</taxon>
        <taxon>Pseudomonadati</taxon>
        <taxon>Myxococcota</taxon>
        <taxon>Myxococcia</taxon>
        <taxon>Myxococcales</taxon>
        <taxon>Cystobacterineae</taxon>
        <taxon>Archangiaceae</taxon>
        <taxon>Archangium</taxon>
    </lineage>
</organism>
<evidence type="ECO:0000256" key="2">
    <source>
        <dbReference type="ARBA" id="ARBA00007894"/>
    </source>
</evidence>
<evidence type="ECO:0000256" key="8">
    <source>
        <dbReference type="ARBA" id="ARBA00022917"/>
    </source>
</evidence>
<keyword evidence="5 10" id="KW-0436">Ligase</keyword>
<evidence type="ECO:0000313" key="14">
    <source>
        <dbReference type="Proteomes" id="UP000249061"/>
    </source>
</evidence>
<accession>A0A2W5TXE5</accession>
<dbReference type="Proteomes" id="UP000249061">
    <property type="component" value="Unassembled WGS sequence"/>
</dbReference>
<dbReference type="GO" id="GO:0008270">
    <property type="term" value="F:zinc ion binding"/>
    <property type="evidence" value="ECO:0007669"/>
    <property type="project" value="InterPro"/>
</dbReference>
<keyword evidence="7 10" id="KW-0067">ATP-binding</keyword>
<protein>
    <recommendedName>
        <fullName evidence="10">Glutamate--tRNA ligase</fullName>
        <ecNumber evidence="10">6.1.1.17</ecNumber>
    </recommendedName>
    <alternativeName>
        <fullName evidence="10">Glutamyl-tRNA synthetase</fullName>
        <shortName evidence="10">GluRS</shortName>
    </alternativeName>
</protein>
<evidence type="ECO:0000256" key="10">
    <source>
        <dbReference type="HAMAP-Rule" id="MF_00022"/>
    </source>
</evidence>
<dbReference type="GO" id="GO:0005524">
    <property type="term" value="F:ATP binding"/>
    <property type="evidence" value="ECO:0007669"/>
    <property type="project" value="UniProtKB-UniRule"/>
</dbReference>
<comment type="caution">
    <text evidence="10">Lacks conserved residue(s) required for the propagation of feature annotation.</text>
</comment>
<keyword evidence="6 10" id="KW-0547">Nucleotide-binding</keyword>
<feature type="binding site" evidence="10">
    <location>
        <position position="257"/>
    </location>
    <ligand>
        <name>ATP</name>
        <dbReference type="ChEBI" id="CHEBI:30616"/>
    </ligand>
</feature>
<evidence type="ECO:0000256" key="1">
    <source>
        <dbReference type="ARBA" id="ARBA00004496"/>
    </source>
</evidence>
<keyword evidence="4 10" id="KW-0963">Cytoplasm</keyword>
<comment type="similarity">
    <text evidence="2 10">Belongs to the class-I aminoacyl-tRNA synthetase family. Glutamate--tRNA ligase type 1 subfamily.</text>
</comment>
<reference evidence="13 14" key="1">
    <citation type="submission" date="2017-08" db="EMBL/GenBank/DDBJ databases">
        <title>Infants hospitalized years apart are colonized by the same room-sourced microbial strains.</title>
        <authorList>
            <person name="Brooks B."/>
            <person name="Olm M.R."/>
            <person name="Firek B.A."/>
            <person name="Baker R."/>
            <person name="Thomas B.C."/>
            <person name="Morowitz M.J."/>
            <person name="Banfield J.F."/>
        </authorList>
    </citation>
    <scope>NUCLEOTIDE SEQUENCE [LARGE SCALE GENOMIC DNA]</scope>
    <source>
        <strain evidence="13">S2_003_000_R2_14</strain>
    </source>
</reference>
<keyword evidence="8 10" id="KW-0648">Protein biosynthesis</keyword>
<dbReference type="InterPro" id="IPR008925">
    <property type="entry name" value="aa_tRNA-synth_I_cd-bd_sf"/>
</dbReference>
<dbReference type="InterPro" id="IPR000924">
    <property type="entry name" value="Glu/Gln-tRNA-synth"/>
</dbReference>
<dbReference type="AlphaFoldDB" id="A0A2W5TXE5"/>
<dbReference type="GO" id="GO:0000049">
    <property type="term" value="F:tRNA binding"/>
    <property type="evidence" value="ECO:0007669"/>
    <property type="project" value="InterPro"/>
</dbReference>
<dbReference type="Pfam" id="PF00749">
    <property type="entry name" value="tRNA-synt_1c"/>
    <property type="match status" value="1"/>
</dbReference>
<dbReference type="InterPro" id="IPR004527">
    <property type="entry name" value="Glu-tRNA-ligase_bac/mito"/>
</dbReference>
<dbReference type="SUPFAM" id="SSF52374">
    <property type="entry name" value="Nucleotidylyl transferase"/>
    <property type="match status" value="1"/>
</dbReference>
<comment type="catalytic activity">
    <reaction evidence="10">
        <text>tRNA(Glu) + L-glutamate + ATP = L-glutamyl-tRNA(Glu) + AMP + diphosphate</text>
        <dbReference type="Rhea" id="RHEA:23540"/>
        <dbReference type="Rhea" id="RHEA-COMP:9663"/>
        <dbReference type="Rhea" id="RHEA-COMP:9680"/>
        <dbReference type="ChEBI" id="CHEBI:29985"/>
        <dbReference type="ChEBI" id="CHEBI:30616"/>
        <dbReference type="ChEBI" id="CHEBI:33019"/>
        <dbReference type="ChEBI" id="CHEBI:78442"/>
        <dbReference type="ChEBI" id="CHEBI:78520"/>
        <dbReference type="ChEBI" id="CHEBI:456215"/>
        <dbReference type="EC" id="6.1.1.17"/>
    </reaction>
</comment>
<evidence type="ECO:0000256" key="5">
    <source>
        <dbReference type="ARBA" id="ARBA00022598"/>
    </source>
</evidence>
<evidence type="ECO:0000256" key="9">
    <source>
        <dbReference type="ARBA" id="ARBA00023146"/>
    </source>
</evidence>
<dbReference type="CDD" id="cd00808">
    <property type="entry name" value="GluRS_core"/>
    <property type="match status" value="1"/>
</dbReference>
<dbReference type="EMBL" id="QFQP01000004">
    <property type="protein sequence ID" value="PZR16025.1"/>
    <property type="molecule type" value="Genomic_DNA"/>
</dbReference>
<dbReference type="Gene3D" id="1.10.10.350">
    <property type="match status" value="1"/>
</dbReference>
<dbReference type="GO" id="GO:0005829">
    <property type="term" value="C:cytosol"/>
    <property type="evidence" value="ECO:0007669"/>
    <property type="project" value="TreeGrafter"/>
</dbReference>
<dbReference type="PROSITE" id="PS00178">
    <property type="entry name" value="AA_TRNA_LIGASE_I"/>
    <property type="match status" value="1"/>
</dbReference>
<dbReference type="Gene3D" id="3.40.50.620">
    <property type="entry name" value="HUPs"/>
    <property type="match status" value="1"/>
</dbReference>
<dbReference type="InterPro" id="IPR033910">
    <property type="entry name" value="GluRS_core"/>
</dbReference>
<dbReference type="HAMAP" id="MF_00022">
    <property type="entry name" value="Glu_tRNA_synth_type1"/>
    <property type="match status" value="1"/>
</dbReference>
<dbReference type="PANTHER" id="PTHR43311:SF2">
    <property type="entry name" value="GLUTAMATE--TRNA LIGASE, MITOCHONDRIAL-RELATED"/>
    <property type="match status" value="1"/>
</dbReference>
<dbReference type="PRINTS" id="PR00987">
    <property type="entry name" value="TRNASYNTHGLU"/>
</dbReference>
<proteinExistence type="inferred from homology"/>
<feature type="domain" description="Glutamyl/glutaminyl-tRNA synthetase class Ib catalytic" evidence="11">
    <location>
        <begin position="4"/>
        <end position="321"/>
    </location>
</feature>
<comment type="subcellular location">
    <subcellularLocation>
        <location evidence="1 10">Cytoplasm</location>
    </subcellularLocation>
</comment>
<dbReference type="SUPFAM" id="SSF48163">
    <property type="entry name" value="An anticodon-binding domain of class I aminoacyl-tRNA synthetases"/>
    <property type="match status" value="1"/>
</dbReference>
<evidence type="ECO:0000256" key="6">
    <source>
        <dbReference type="ARBA" id="ARBA00022741"/>
    </source>
</evidence>
<dbReference type="InterPro" id="IPR020751">
    <property type="entry name" value="aa-tRNA-synth_I_codon-bd_sub2"/>
</dbReference>
<dbReference type="EC" id="6.1.1.17" evidence="10"/>
<keyword evidence="9 10" id="KW-0030">Aminoacyl-tRNA synthetase</keyword>
<sequence>MTPRVRFAPSPTGYLHIGGARTALWNWLYARRFGGTFVLRMEDTDQERSTPESVKAILDGLRWLGIDWDEGPEVGGPFPPYFQMEKIKRYHQVADELIAQGKAYRDYTTEEETAQLRKDFAASKGLTDKDDLRKAGFKYSSPWRDKNEKLEKPHVIRFKMQPRGERIGFDDLVLGRLEKPDDDLDDFVLLRTDGIPLYNFGCVVDDHDMQISHVGRGQEHINSTYSQIALYQALGWAPPVFAHFPLILGQNNEKLSKRKHPEADVMAHQRNGMLPHALLNFICRLGWSHGNDELFTREQMVEFFDLKDVGKTNGVWNEKKLLSINEHWLKTLPPAQVASALVPYLKNVGVEAVVDAKLETAVKAFAPRAKTLVDMAASIKPYYAQGVTMDPAAAAKHLDAAGKDMLSKAKEKLLALPEWTAVAIDPIVDVIATETGAKKGAIAQPIRVAATGGTTSPGIGDTLVLLGRDETMRRIDSVLGS</sequence>
<dbReference type="GO" id="GO:0004818">
    <property type="term" value="F:glutamate-tRNA ligase activity"/>
    <property type="evidence" value="ECO:0007669"/>
    <property type="project" value="UniProtKB-UniRule"/>
</dbReference>
<dbReference type="InterPro" id="IPR014729">
    <property type="entry name" value="Rossmann-like_a/b/a_fold"/>
</dbReference>
<evidence type="ECO:0000256" key="4">
    <source>
        <dbReference type="ARBA" id="ARBA00022490"/>
    </source>
</evidence>
<dbReference type="InterPro" id="IPR020058">
    <property type="entry name" value="Glu/Gln-tRNA-synth_Ib_cat-dom"/>
</dbReference>
<evidence type="ECO:0000259" key="11">
    <source>
        <dbReference type="Pfam" id="PF00749"/>
    </source>
</evidence>
<dbReference type="InterPro" id="IPR045462">
    <property type="entry name" value="aa-tRNA-synth_I_cd-bd"/>
</dbReference>
<dbReference type="NCBIfam" id="TIGR00464">
    <property type="entry name" value="gltX_bact"/>
    <property type="match status" value="1"/>
</dbReference>
<dbReference type="Pfam" id="PF19269">
    <property type="entry name" value="Anticodon_2"/>
    <property type="match status" value="1"/>
</dbReference>
<evidence type="ECO:0000259" key="12">
    <source>
        <dbReference type="Pfam" id="PF19269"/>
    </source>
</evidence>
<evidence type="ECO:0000256" key="3">
    <source>
        <dbReference type="ARBA" id="ARBA00011245"/>
    </source>
</evidence>
<feature type="domain" description="Aminoacyl-tRNA synthetase class I anticodon-binding" evidence="12">
    <location>
        <begin position="337"/>
        <end position="478"/>
    </location>
</feature>
<dbReference type="FunFam" id="3.40.50.620:FF:000007">
    <property type="entry name" value="Glutamate--tRNA ligase"/>
    <property type="match status" value="1"/>
</dbReference>
<dbReference type="InterPro" id="IPR049940">
    <property type="entry name" value="GluQ/Sye"/>
</dbReference>
<gene>
    <name evidence="10" type="primary">gltX</name>
    <name evidence="13" type="ORF">DI536_06915</name>
</gene>
<dbReference type="GO" id="GO:0006424">
    <property type="term" value="P:glutamyl-tRNA aminoacylation"/>
    <property type="evidence" value="ECO:0007669"/>
    <property type="project" value="UniProtKB-UniRule"/>
</dbReference>
<feature type="short sequence motif" description="'HIGH' region" evidence="10">
    <location>
        <begin position="9"/>
        <end position="19"/>
    </location>
</feature>
<comment type="subunit">
    <text evidence="3 10">Monomer.</text>
</comment>
<name>A0A2W5TXE5_9BACT</name>
<feature type="short sequence motif" description="'KMSKS' region" evidence="10">
    <location>
        <begin position="254"/>
        <end position="258"/>
    </location>
</feature>
<evidence type="ECO:0000313" key="13">
    <source>
        <dbReference type="EMBL" id="PZR16025.1"/>
    </source>
</evidence>
<dbReference type="InterPro" id="IPR001412">
    <property type="entry name" value="aa-tRNA-synth_I_CS"/>
</dbReference>